<dbReference type="SMART" id="SM00471">
    <property type="entry name" value="HDc"/>
    <property type="match status" value="1"/>
</dbReference>
<feature type="binding site" evidence="6">
    <location>
        <begin position="618"/>
        <end position="622"/>
    </location>
    <ligand>
        <name>AMP</name>
        <dbReference type="ChEBI" id="CHEBI:456215"/>
    </ligand>
</feature>
<evidence type="ECO:0000256" key="4">
    <source>
        <dbReference type="ARBA" id="ARBA00022801"/>
    </source>
</evidence>
<dbReference type="InterPro" id="IPR003018">
    <property type="entry name" value="GAF"/>
</dbReference>
<dbReference type="PROSITE" id="PS51845">
    <property type="entry name" value="PDEASE_I_2"/>
    <property type="match status" value="1"/>
</dbReference>
<dbReference type="InterPro" id="IPR023088">
    <property type="entry name" value="PDEase"/>
</dbReference>
<name>A0AA88LBE3_ARTSF</name>
<feature type="active site" description="Proton donor" evidence="5">
    <location>
        <position position="618"/>
    </location>
</feature>
<feature type="binding site" evidence="6">
    <location>
        <position position="822"/>
    </location>
    <ligand>
        <name>AMP</name>
        <dbReference type="ChEBI" id="CHEBI:456215"/>
    </ligand>
</feature>
<comment type="similarity">
    <text evidence="1 8">Belongs to the cyclic nucleotide phosphodiesterase family.</text>
</comment>
<evidence type="ECO:0000256" key="6">
    <source>
        <dbReference type="PIRSR" id="PIRSR623088-2"/>
    </source>
</evidence>
<dbReference type="AlphaFoldDB" id="A0AA88LBE3"/>
<feature type="domain" description="PDEase" evidence="9">
    <location>
        <begin position="542"/>
        <end position="865"/>
    </location>
</feature>
<evidence type="ECO:0000259" key="9">
    <source>
        <dbReference type="PROSITE" id="PS51845"/>
    </source>
</evidence>
<dbReference type="FunFam" id="3.30.450.40:FF:000032">
    <property type="entry name" value="Phosphodiesterase"/>
    <property type="match status" value="1"/>
</dbReference>
<dbReference type="PRINTS" id="PR00387">
    <property type="entry name" value="PDIESTERASE1"/>
</dbReference>
<reference evidence="10" key="1">
    <citation type="submission" date="2023-07" db="EMBL/GenBank/DDBJ databases">
        <title>Chromosome-level genome assembly of Artemia franciscana.</title>
        <authorList>
            <person name="Jo E."/>
        </authorList>
    </citation>
    <scope>NUCLEOTIDE SEQUENCE</scope>
    <source>
        <tissue evidence="10">Whole body</tissue>
    </source>
</reference>
<feature type="binding site" evidence="7">
    <location>
        <position position="658"/>
    </location>
    <ligand>
        <name>Zn(2+)</name>
        <dbReference type="ChEBI" id="CHEBI:29105"/>
        <label>1</label>
    </ligand>
</feature>
<gene>
    <name evidence="10" type="ORF">QYM36_004054</name>
</gene>
<protein>
    <recommendedName>
        <fullName evidence="8">Phosphodiesterase</fullName>
        <ecNumber evidence="8">3.1.4.-</ecNumber>
    </recommendedName>
</protein>
<dbReference type="EC" id="3.1.4.-" evidence="8"/>
<evidence type="ECO:0000256" key="7">
    <source>
        <dbReference type="PIRSR" id="PIRSR623088-3"/>
    </source>
</evidence>
<dbReference type="InterPro" id="IPR029016">
    <property type="entry name" value="GAF-like_dom_sf"/>
</dbReference>
<feature type="binding site" evidence="7">
    <location>
        <position position="622"/>
    </location>
    <ligand>
        <name>Zn(2+)</name>
        <dbReference type="ChEBI" id="CHEBI:29105"/>
        <label>1</label>
    </ligand>
</feature>
<comment type="cofactor">
    <cofactor evidence="8">
        <name>a divalent metal cation</name>
        <dbReference type="ChEBI" id="CHEBI:60240"/>
    </cofactor>
    <text evidence="8">Binds 2 divalent metal cations per subunit. Site 1 may preferentially bind zinc ions, while site 2 has a preference for magnesium and/or manganese ions.</text>
</comment>
<evidence type="ECO:0000313" key="10">
    <source>
        <dbReference type="EMBL" id="KAK2720014.1"/>
    </source>
</evidence>
<dbReference type="Gene3D" id="1.10.1300.10">
    <property type="entry name" value="3'5'-cyclic nucleotide phosphodiesterase, catalytic domain"/>
    <property type="match status" value="1"/>
</dbReference>
<keyword evidence="11" id="KW-1185">Reference proteome</keyword>
<dbReference type="CDD" id="cd00077">
    <property type="entry name" value="HDc"/>
    <property type="match status" value="1"/>
</dbReference>
<dbReference type="InterPro" id="IPR023174">
    <property type="entry name" value="PDEase_CS"/>
</dbReference>
<dbReference type="InterPro" id="IPR036971">
    <property type="entry name" value="PDEase_catalytic_dom_sf"/>
</dbReference>
<evidence type="ECO:0000256" key="5">
    <source>
        <dbReference type="PIRSR" id="PIRSR623088-1"/>
    </source>
</evidence>
<dbReference type="FunFam" id="1.10.1300.10:FF:000003">
    <property type="entry name" value="Phosphodiesterase"/>
    <property type="match status" value="1"/>
</dbReference>
<dbReference type="GO" id="GO:0046068">
    <property type="term" value="P:cGMP metabolic process"/>
    <property type="evidence" value="ECO:0007669"/>
    <property type="project" value="UniProtKB-ARBA"/>
</dbReference>
<dbReference type="InterPro" id="IPR003607">
    <property type="entry name" value="HD/PDEase_dom"/>
</dbReference>
<feature type="binding site" evidence="7">
    <location>
        <position position="769"/>
    </location>
    <ligand>
        <name>Zn(2+)</name>
        <dbReference type="ChEBI" id="CHEBI:29105"/>
        <label>1</label>
    </ligand>
</feature>
<accession>A0AA88LBE3</accession>
<dbReference type="PROSITE" id="PS00126">
    <property type="entry name" value="PDEASE_I_1"/>
    <property type="match status" value="1"/>
</dbReference>
<keyword evidence="4 8" id="KW-0378">Hydrolase</keyword>
<evidence type="ECO:0000256" key="2">
    <source>
        <dbReference type="ARBA" id="ARBA00022535"/>
    </source>
</evidence>
<feature type="binding site" evidence="7">
    <location>
        <position position="659"/>
    </location>
    <ligand>
        <name>Zn(2+)</name>
        <dbReference type="ChEBI" id="CHEBI:29105"/>
        <label>1</label>
    </ligand>
</feature>
<proteinExistence type="inferred from homology"/>
<feature type="binding site" evidence="6">
    <location>
        <position position="769"/>
    </location>
    <ligand>
        <name>AMP</name>
        <dbReference type="ChEBI" id="CHEBI:456215"/>
    </ligand>
</feature>
<comment type="caution">
    <text evidence="10">The sequence shown here is derived from an EMBL/GenBank/DDBJ whole genome shotgun (WGS) entry which is preliminary data.</text>
</comment>
<dbReference type="GO" id="GO:0046872">
    <property type="term" value="F:metal ion binding"/>
    <property type="evidence" value="ECO:0007669"/>
    <property type="project" value="UniProtKB-KW"/>
</dbReference>
<dbReference type="InterPro" id="IPR002073">
    <property type="entry name" value="PDEase_catalytic_dom"/>
</dbReference>
<dbReference type="EMBL" id="JAVRJZ010000007">
    <property type="protein sequence ID" value="KAK2720014.1"/>
    <property type="molecule type" value="Genomic_DNA"/>
</dbReference>
<dbReference type="GO" id="GO:0047555">
    <property type="term" value="F:3',5'-cyclic-GMP phosphodiesterase activity"/>
    <property type="evidence" value="ECO:0007669"/>
    <property type="project" value="UniProtKB-ARBA"/>
</dbReference>
<dbReference type="Gene3D" id="3.30.450.40">
    <property type="match status" value="2"/>
</dbReference>
<evidence type="ECO:0000256" key="1">
    <source>
        <dbReference type="ARBA" id="ARBA00007648"/>
    </source>
</evidence>
<dbReference type="Pfam" id="PF00233">
    <property type="entry name" value="PDEase_I"/>
    <property type="match status" value="1"/>
</dbReference>
<dbReference type="SMART" id="SM00065">
    <property type="entry name" value="GAF"/>
    <property type="match status" value="2"/>
</dbReference>
<dbReference type="SUPFAM" id="SSF109604">
    <property type="entry name" value="HD-domain/PDEase-like"/>
    <property type="match status" value="1"/>
</dbReference>
<dbReference type="SUPFAM" id="SSF55781">
    <property type="entry name" value="GAF domain-like"/>
    <property type="match status" value="2"/>
</dbReference>
<keyword evidence="2" id="KW-0140">cGMP</keyword>
<evidence type="ECO:0000256" key="3">
    <source>
        <dbReference type="ARBA" id="ARBA00022723"/>
    </source>
</evidence>
<feature type="binding site" evidence="6">
    <location>
        <position position="659"/>
    </location>
    <ligand>
        <name>AMP</name>
        <dbReference type="ChEBI" id="CHEBI:456215"/>
    </ligand>
</feature>
<dbReference type="GO" id="GO:0007165">
    <property type="term" value="P:signal transduction"/>
    <property type="evidence" value="ECO:0007669"/>
    <property type="project" value="InterPro"/>
</dbReference>
<sequence>MTAEVLRNTFGTSNLEEVSQDSLRNRDSWINDPDWSKVEAWLDEHPDFSMDYFLRKATRSMVDAWLVSHSLPQSTVSNGVPVLSEVDNLNSANHHAQQASRGGSGATTPVRKISAQEFEKGGLLKPFVTTIDGSPTFITFGHPPDYMSTSARHHRKSRTELKQLDERELIFELVKDICNDLDIRSLCHKILQNVSILTGADRCSLFLVQGEGASRCLVSKLFDVCPHSTLQEVEKKEEIKISWGSGIVGYVAESGEAVNIPDAYKDSRFNHDIDLMTGYKTRSMICMPIKDANGDVIGVAQVINKYGDSTFNSHDSQVFSSYLQFCGIGLRNAQLYERSQLEVKRNQVLLDLAKMIFEEQSTLEHTVYRILSHTYSLIKCERCQVLLLHEKSMGTFTRVFDLDHKDVESAEFENRLSPGDGRFPLNIGITWHVATTGESVNIVNAYEDHRFDPSVDEGQDFGHKTILAMPIRNASSKIIGVIQLVNKFDDLPFTKNDENFVEAFAIFCGLGIHNTNVYEKTVLAMAKQRVTLEVLSYHATASSEDATKLSSLSVPSAQAYRLYDLKFNDFGLEDPETLQACLRMFMDLDLIQRFHVDYHVLCRWLLSVKKNYRNVTYHNWRHAFNVAQMMFAIVTTTEWWRYLGEMEVLALIMACLCHDLDHRGTNNSFQIKASSPLAQLYSTSTMERHHFDQCLMILNSQGCQILTNVTSDEYSRIIKILEECILSTDLAVYFRKRVGFFDLVNSKVYNWSDDSDRELLRGMMMTACDVAAITKPWETQYKVAELIAAEFFEQGDIEKNELNITPIDMMNREKKDQLPAMQVSFIDTICLPVYEAFASLSDRLITLLNGCISNRNRWLELSNFSESEDDFKNGT</sequence>
<evidence type="ECO:0000313" key="11">
    <source>
        <dbReference type="Proteomes" id="UP001187531"/>
    </source>
</evidence>
<dbReference type="Pfam" id="PF01590">
    <property type="entry name" value="GAF"/>
    <property type="match status" value="2"/>
</dbReference>
<dbReference type="PANTHER" id="PTHR11347">
    <property type="entry name" value="CYCLIC NUCLEOTIDE PHOSPHODIESTERASE"/>
    <property type="match status" value="1"/>
</dbReference>
<dbReference type="Proteomes" id="UP001187531">
    <property type="component" value="Unassembled WGS sequence"/>
</dbReference>
<feature type="binding site" evidence="7">
    <location>
        <position position="659"/>
    </location>
    <ligand>
        <name>Zn(2+)</name>
        <dbReference type="ChEBI" id="CHEBI:29105"/>
        <label>2</label>
    </ligand>
</feature>
<dbReference type="FunFam" id="3.30.450.40:FF:000031">
    <property type="entry name" value="Phosphodiesterase"/>
    <property type="match status" value="1"/>
</dbReference>
<evidence type="ECO:0000256" key="8">
    <source>
        <dbReference type="RuleBase" id="RU363067"/>
    </source>
</evidence>
<organism evidence="10 11">
    <name type="scientific">Artemia franciscana</name>
    <name type="common">Brine shrimp</name>
    <name type="synonym">Artemia sanfranciscana</name>
    <dbReference type="NCBI Taxonomy" id="6661"/>
    <lineage>
        <taxon>Eukaryota</taxon>
        <taxon>Metazoa</taxon>
        <taxon>Ecdysozoa</taxon>
        <taxon>Arthropoda</taxon>
        <taxon>Crustacea</taxon>
        <taxon>Branchiopoda</taxon>
        <taxon>Anostraca</taxon>
        <taxon>Artemiidae</taxon>
        <taxon>Artemia</taxon>
    </lineage>
</organism>
<keyword evidence="3 7" id="KW-0479">Metal-binding</keyword>